<keyword evidence="1 7" id="KW-0963">Cytoplasm</keyword>
<feature type="binding site" evidence="7">
    <location>
        <position position="171"/>
    </location>
    <ligand>
        <name>a divalent metal cation</name>
        <dbReference type="ChEBI" id="CHEBI:60240"/>
        <note>ligand shared between dimeric partners</note>
    </ligand>
</feature>
<dbReference type="InterPro" id="IPR037510">
    <property type="entry name" value="PdxA"/>
</dbReference>
<feature type="binding site" evidence="7">
    <location>
        <position position="297"/>
    </location>
    <ligand>
        <name>substrate</name>
    </ligand>
</feature>
<feature type="binding site" evidence="7">
    <location>
        <position position="216"/>
    </location>
    <ligand>
        <name>a divalent metal cation</name>
        <dbReference type="ChEBI" id="CHEBI:60240"/>
        <note>ligand shared between dimeric partners</note>
    </ligand>
</feature>
<dbReference type="NCBIfam" id="TIGR00557">
    <property type="entry name" value="pdxA"/>
    <property type="match status" value="1"/>
</dbReference>
<comment type="cofactor">
    <cofactor evidence="7">
        <name>a divalent metal cation</name>
        <dbReference type="ChEBI" id="CHEBI:60240"/>
    </cofactor>
    <text evidence="7">Binds 1 divalent metal cation per subunit.</text>
</comment>
<dbReference type="RefSeq" id="WP_084069356.1">
    <property type="nucleotide sequence ID" value="NZ_FWXY01000010.1"/>
</dbReference>
<evidence type="ECO:0000256" key="5">
    <source>
        <dbReference type="ARBA" id="ARBA00023027"/>
    </source>
</evidence>
<sequence length="336" mass="36121">MNKEKPVIGITMGDPVGIGPEIIVGALEHSDLSKICTPVVLGDNEMMTKAIEFTQSPLKLNLIKTPQQAMPSPGIINLIALSQLPVETLAPGRPTATTGKAMIDYIDTAVEMAQKNTIHAMVTCPITKTAMKLAGSRFHGHTELIAHATKTTNYAMMLAGETLKVVLVTIHVPLSRVSDLLSVENILKTIRITAHSLKQRFGIAHPAVAVAGLNPHAGEDSLFGPEERDLITPAMDLARKEGINVSGPHPPDTLFFHAAQGKYHGVVCMYHDQGLIPFKMIHFHDGVNTTLGLPIIRTSVDHGTAYDIAWQGIAGHESLIQAIKMAALQAKNRCGT</sequence>
<evidence type="ECO:0000256" key="7">
    <source>
        <dbReference type="HAMAP-Rule" id="MF_00536"/>
    </source>
</evidence>
<dbReference type="OrthoDB" id="9801783at2"/>
<feature type="binding site" evidence="7">
    <location>
        <position position="279"/>
    </location>
    <ligand>
        <name>substrate</name>
    </ligand>
</feature>
<comment type="subunit">
    <text evidence="7">Homodimer.</text>
</comment>
<evidence type="ECO:0000313" key="9">
    <source>
        <dbReference type="Proteomes" id="UP000192418"/>
    </source>
</evidence>
<comment type="similarity">
    <text evidence="7">Belongs to the PdxA family.</text>
</comment>
<evidence type="ECO:0000256" key="6">
    <source>
        <dbReference type="ARBA" id="ARBA00023096"/>
    </source>
</evidence>
<dbReference type="GO" id="GO:0008615">
    <property type="term" value="P:pyridoxine biosynthetic process"/>
    <property type="evidence" value="ECO:0007669"/>
    <property type="project" value="UniProtKB-UniRule"/>
</dbReference>
<dbReference type="EMBL" id="FWXY01000010">
    <property type="protein sequence ID" value="SMC80065.1"/>
    <property type="molecule type" value="Genomic_DNA"/>
</dbReference>
<dbReference type="Gene3D" id="3.40.718.10">
    <property type="entry name" value="Isopropylmalate Dehydrogenase"/>
    <property type="match status" value="1"/>
</dbReference>
<keyword evidence="9" id="KW-1185">Reference proteome</keyword>
<keyword evidence="4 7" id="KW-0560">Oxidoreductase</keyword>
<feature type="binding site" evidence="7">
    <location>
        <position position="288"/>
    </location>
    <ligand>
        <name>substrate</name>
    </ligand>
</feature>
<dbReference type="GO" id="GO:0050570">
    <property type="term" value="F:4-hydroxythreonine-4-phosphate dehydrogenase activity"/>
    <property type="evidence" value="ECO:0007669"/>
    <property type="project" value="UniProtKB-UniRule"/>
</dbReference>
<dbReference type="PANTHER" id="PTHR30004:SF6">
    <property type="entry name" value="D-THREONATE 4-PHOSPHATE DEHYDROGENASE"/>
    <property type="match status" value="1"/>
</dbReference>
<keyword evidence="6 7" id="KW-0664">Pyridoxine biosynthesis</keyword>
<keyword evidence="3 7" id="KW-0521">NADP</keyword>
<dbReference type="SUPFAM" id="SSF53659">
    <property type="entry name" value="Isocitrate/Isopropylmalate dehydrogenase-like"/>
    <property type="match status" value="1"/>
</dbReference>
<dbReference type="HAMAP" id="MF_00536">
    <property type="entry name" value="PdxA"/>
    <property type="match status" value="1"/>
</dbReference>
<dbReference type="GO" id="GO:0005737">
    <property type="term" value="C:cytoplasm"/>
    <property type="evidence" value="ECO:0007669"/>
    <property type="project" value="UniProtKB-SubCell"/>
</dbReference>
<dbReference type="PANTHER" id="PTHR30004">
    <property type="entry name" value="4-HYDROXYTHREONINE-4-PHOSPHATE DEHYDROGENASE"/>
    <property type="match status" value="1"/>
</dbReference>
<comment type="miscellaneous">
    <text evidence="7">The active site is located at the dimer interface.</text>
</comment>
<gene>
    <name evidence="7" type="primary">pdxA</name>
    <name evidence="8" type="ORF">SAMN02746065_110138</name>
</gene>
<reference evidence="8 9" key="1">
    <citation type="submission" date="2017-04" db="EMBL/GenBank/DDBJ databases">
        <authorList>
            <person name="Afonso C.L."/>
            <person name="Miller P.J."/>
            <person name="Scott M.A."/>
            <person name="Spackman E."/>
            <person name="Goraichik I."/>
            <person name="Dimitrov K.M."/>
            <person name="Suarez D.L."/>
            <person name="Swayne D.E."/>
        </authorList>
    </citation>
    <scope>NUCLEOTIDE SEQUENCE [LARGE SCALE GENOMIC DNA]</scope>
    <source>
        <strain evidence="8 9">DSM 3385</strain>
    </source>
</reference>
<dbReference type="AlphaFoldDB" id="A0A1W2C4A4"/>
<organism evidence="8 9">
    <name type="scientific">Desulfocicer vacuolatum DSM 3385</name>
    <dbReference type="NCBI Taxonomy" id="1121400"/>
    <lineage>
        <taxon>Bacteria</taxon>
        <taxon>Pseudomonadati</taxon>
        <taxon>Thermodesulfobacteriota</taxon>
        <taxon>Desulfobacteria</taxon>
        <taxon>Desulfobacterales</taxon>
        <taxon>Desulfobacteraceae</taxon>
        <taxon>Desulfocicer</taxon>
    </lineage>
</organism>
<evidence type="ECO:0000256" key="3">
    <source>
        <dbReference type="ARBA" id="ARBA00022857"/>
    </source>
</evidence>
<accession>A0A1W2C4A4</accession>
<evidence type="ECO:0000256" key="2">
    <source>
        <dbReference type="ARBA" id="ARBA00022723"/>
    </source>
</evidence>
<feature type="binding site" evidence="7">
    <location>
        <position position="142"/>
    </location>
    <ligand>
        <name>substrate</name>
    </ligand>
</feature>
<proteinExistence type="inferred from homology"/>
<protein>
    <recommendedName>
        <fullName evidence="7">4-hydroxythreonine-4-phosphate dehydrogenase</fullName>
        <ecNumber evidence="7">1.1.1.262</ecNumber>
    </recommendedName>
    <alternativeName>
        <fullName evidence="7">4-(phosphohydroxy)-L-threonine dehydrogenase</fullName>
    </alternativeName>
</protein>
<dbReference type="Pfam" id="PF04166">
    <property type="entry name" value="PdxA"/>
    <property type="match status" value="1"/>
</dbReference>
<keyword evidence="2 7" id="KW-0479">Metal-binding</keyword>
<name>A0A1W2C4A4_9BACT</name>
<dbReference type="InterPro" id="IPR005255">
    <property type="entry name" value="PdxA_fam"/>
</dbReference>
<comment type="pathway">
    <text evidence="7">Cofactor biosynthesis; pyridoxine 5'-phosphate biosynthesis; pyridoxine 5'-phosphate from D-erythrose 4-phosphate: step 4/5.</text>
</comment>
<dbReference type="GO" id="GO:0046872">
    <property type="term" value="F:metal ion binding"/>
    <property type="evidence" value="ECO:0007669"/>
    <property type="project" value="UniProtKB-UniRule"/>
</dbReference>
<comment type="catalytic activity">
    <reaction evidence="7">
        <text>4-(phosphooxy)-L-threonine + NAD(+) = 3-amino-2-oxopropyl phosphate + CO2 + NADH</text>
        <dbReference type="Rhea" id="RHEA:32275"/>
        <dbReference type="ChEBI" id="CHEBI:16526"/>
        <dbReference type="ChEBI" id="CHEBI:57279"/>
        <dbReference type="ChEBI" id="CHEBI:57540"/>
        <dbReference type="ChEBI" id="CHEBI:57945"/>
        <dbReference type="ChEBI" id="CHEBI:58452"/>
        <dbReference type="EC" id="1.1.1.262"/>
    </reaction>
</comment>
<dbReference type="Proteomes" id="UP000192418">
    <property type="component" value="Unassembled WGS sequence"/>
</dbReference>
<evidence type="ECO:0000256" key="1">
    <source>
        <dbReference type="ARBA" id="ARBA00022490"/>
    </source>
</evidence>
<comment type="function">
    <text evidence="7">Catalyzes the NAD(P)-dependent oxidation of 4-(phosphooxy)-L-threonine (HTP) into 2-amino-3-oxo-4-(phosphooxy)butyric acid which spontaneously decarboxylates to form 3-amino-2-oxopropyl phosphate (AHAP).</text>
</comment>
<evidence type="ECO:0000256" key="4">
    <source>
        <dbReference type="ARBA" id="ARBA00023002"/>
    </source>
</evidence>
<comment type="subcellular location">
    <subcellularLocation>
        <location evidence="7">Cytoplasm</location>
    </subcellularLocation>
</comment>
<dbReference type="GO" id="GO:0051287">
    <property type="term" value="F:NAD binding"/>
    <property type="evidence" value="ECO:0007669"/>
    <property type="project" value="InterPro"/>
</dbReference>
<feature type="binding site" evidence="7">
    <location>
        <position position="141"/>
    </location>
    <ligand>
        <name>substrate</name>
    </ligand>
</feature>
<dbReference type="GO" id="GO:0042823">
    <property type="term" value="P:pyridoxal phosphate biosynthetic process"/>
    <property type="evidence" value="ECO:0007669"/>
    <property type="project" value="UniProtKB-UniRule"/>
</dbReference>
<feature type="binding site" evidence="7">
    <location>
        <position position="271"/>
    </location>
    <ligand>
        <name>a divalent metal cation</name>
        <dbReference type="ChEBI" id="CHEBI:60240"/>
        <note>ligand shared between dimeric partners</note>
    </ligand>
</feature>
<dbReference type="UniPathway" id="UPA00244">
    <property type="reaction ID" value="UER00312"/>
</dbReference>
<dbReference type="EC" id="1.1.1.262" evidence="7"/>
<dbReference type="STRING" id="1121400.SAMN02746065_110138"/>
<keyword evidence="5 7" id="KW-0520">NAD</keyword>
<evidence type="ECO:0000313" key="8">
    <source>
        <dbReference type="EMBL" id="SMC80065.1"/>
    </source>
</evidence>